<reference evidence="3 4" key="1">
    <citation type="submission" date="2018-08" db="EMBL/GenBank/DDBJ databases">
        <title>Chitinophagaceae sp. K23C18032701, a novel bacterium isolated from forest soil.</title>
        <authorList>
            <person name="Wang C."/>
        </authorList>
    </citation>
    <scope>NUCLEOTIDE SEQUENCE [LARGE SCALE GENOMIC DNA]</scope>
    <source>
        <strain evidence="3 4">K23C18032701</strain>
    </source>
</reference>
<dbReference type="EMBL" id="QTJU01000001">
    <property type="protein sequence ID" value="RFM29743.1"/>
    <property type="molecule type" value="Genomic_DNA"/>
</dbReference>
<dbReference type="GO" id="GO:0016020">
    <property type="term" value="C:membrane"/>
    <property type="evidence" value="ECO:0007669"/>
    <property type="project" value="TreeGrafter"/>
</dbReference>
<dbReference type="PANTHER" id="PTHR43798">
    <property type="entry name" value="MONOACYLGLYCEROL LIPASE"/>
    <property type="match status" value="1"/>
</dbReference>
<keyword evidence="4" id="KW-1185">Reference proteome</keyword>
<dbReference type="PANTHER" id="PTHR43798:SF5">
    <property type="entry name" value="MONOACYLGLYCEROL LIPASE ABHD6"/>
    <property type="match status" value="1"/>
</dbReference>
<dbReference type="GO" id="GO:0046464">
    <property type="term" value="P:acylglycerol catabolic process"/>
    <property type="evidence" value="ECO:0007669"/>
    <property type="project" value="TreeGrafter"/>
</dbReference>
<proteinExistence type="predicted"/>
<keyword evidence="3" id="KW-0378">Hydrolase</keyword>
<dbReference type="InterPro" id="IPR050266">
    <property type="entry name" value="AB_hydrolase_sf"/>
</dbReference>
<gene>
    <name evidence="3" type="ORF">DXN05_01830</name>
</gene>
<feature type="domain" description="AB hydrolase-1" evidence="2">
    <location>
        <begin position="75"/>
        <end position="305"/>
    </location>
</feature>
<protein>
    <submittedName>
        <fullName evidence="3">Alpha/beta hydrolase</fullName>
    </submittedName>
</protein>
<dbReference type="Gene3D" id="3.40.50.1820">
    <property type="entry name" value="alpha/beta hydrolase"/>
    <property type="match status" value="1"/>
</dbReference>
<dbReference type="Pfam" id="PF00561">
    <property type="entry name" value="Abhydrolase_1"/>
    <property type="match status" value="1"/>
</dbReference>
<dbReference type="GO" id="GO:0047372">
    <property type="term" value="F:monoacylglycerol lipase activity"/>
    <property type="evidence" value="ECO:0007669"/>
    <property type="project" value="TreeGrafter"/>
</dbReference>
<dbReference type="PRINTS" id="PR00111">
    <property type="entry name" value="ABHYDROLASE"/>
</dbReference>
<evidence type="ECO:0000259" key="2">
    <source>
        <dbReference type="Pfam" id="PF00561"/>
    </source>
</evidence>
<feature type="chain" id="PRO_5017708199" evidence="1">
    <location>
        <begin position="25"/>
        <end position="321"/>
    </location>
</feature>
<accession>A0A3E1NPA0</accession>
<dbReference type="OrthoDB" id="9773293at2"/>
<dbReference type="AlphaFoldDB" id="A0A3E1NPA0"/>
<evidence type="ECO:0000313" key="3">
    <source>
        <dbReference type="EMBL" id="RFM29743.1"/>
    </source>
</evidence>
<dbReference type="RefSeq" id="WP_116845499.1">
    <property type="nucleotide sequence ID" value="NZ_QTJU01000001.1"/>
</dbReference>
<organism evidence="3 4">
    <name type="scientific">Deminuibacter soli</name>
    <dbReference type="NCBI Taxonomy" id="2291815"/>
    <lineage>
        <taxon>Bacteria</taxon>
        <taxon>Pseudomonadati</taxon>
        <taxon>Bacteroidota</taxon>
        <taxon>Chitinophagia</taxon>
        <taxon>Chitinophagales</taxon>
        <taxon>Chitinophagaceae</taxon>
        <taxon>Deminuibacter</taxon>
    </lineage>
</organism>
<dbReference type="PROSITE" id="PS51257">
    <property type="entry name" value="PROKAR_LIPOPROTEIN"/>
    <property type="match status" value="1"/>
</dbReference>
<keyword evidence="1" id="KW-0732">Signal</keyword>
<dbReference type="Proteomes" id="UP000261284">
    <property type="component" value="Unassembled WGS sequence"/>
</dbReference>
<evidence type="ECO:0000313" key="4">
    <source>
        <dbReference type="Proteomes" id="UP000261284"/>
    </source>
</evidence>
<dbReference type="InterPro" id="IPR000073">
    <property type="entry name" value="AB_hydrolase_1"/>
</dbReference>
<dbReference type="SUPFAM" id="SSF53474">
    <property type="entry name" value="alpha/beta-Hydrolases"/>
    <property type="match status" value="1"/>
</dbReference>
<sequence>MKNKKAAISIRSSILAILFSITIASGTIGCAKDDLPTKTTDSTAIDYHQTATTQFVEAGGVKFAYRVLGKQQGTPLVVLSHLGASMDDWDPALTNGLAQHYKVILFDNKGVGSSTGTTPTTIADMANDAVTFIKALGYTKVNLLGYSMGGFITQQILLTQPSLVNKVILSGTGPKGADGLLNLPNVIGAAAGLSAEDQFLKLGFTDSQASIALGKQVYARVNKRTVNRDTPVSEASTGAGLTAVLAWGQPYPNALTELKAVTQPVLIMSGENDMLVPIANAVNLSKAVQNGRVVIFPDANHAALFQYADEFVKNAINFLGE</sequence>
<evidence type="ECO:0000256" key="1">
    <source>
        <dbReference type="SAM" id="SignalP"/>
    </source>
</evidence>
<name>A0A3E1NPA0_9BACT</name>
<feature type="signal peptide" evidence="1">
    <location>
        <begin position="1"/>
        <end position="24"/>
    </location>
</feature>
<comment type="caution">
    <text evidence="3">The sequence shown here is derived from an EMBL/GenBank/DDBJ whole genome shotgun (WGS) entry which is preliminary data.</text>
</comment>
<dbReference type="InterPro" id="IPR029058">
    <property type="entry name" value="AB_hydrolase_fold"/>
</dbReference>